<feature type="compositionally biased region" description="Polar residues" evidence="1">
    <location>
        <begin position="68"/>
        <end position="98"/>
    </location>
</feature>
<evidence type="ECO:0000256" key="1">
    <source>
        <dbReference type="SAM" id="MobiDB-lite"/>
    </source>
</evidence>
<gene>
    <name evidence="2" type="ORF">Sjap_022194</name>
</gene>
<feature type="region of interest" description="Disordered" evidence="1">
    <location>
        <begin position="60"/>
        <end position="98"/>
    </location>
</feature>
<evidence type="ECO:0000313" key="3">
    <source>
        <dbReference type="Proteomes" id="UP001417504"/>
    </source>
</evidence>
<dbReference type="EMBL" id="JBBNAE010000009">
    <property type="protein sequence ID" value="KAK9096697.1"/>
    <property type="molecule type" value="Genomic_DNA"/>
</dbReference>
<organism evidence="2 3">
    <name type="scientific">Stephania japonica</name>
    <dbReference type="NCBI Taxonomy" id="461633"/>
    <lineage>
        <taxon>Eukaryota</taxon>
        <taxon>Viridiplantae</taxon>
        <taxon>Streptophyta</taxon>
        <taxon>Embryophyta</taxon>
        <taxon>Tracheophyta</taxon>
        <taxon>Spermatophyta</taxon>
        <taxon>Magnoliopsida</taxon>
        <taxon>Ranunculales</taxon>
        <taxon>Menispermaceae</taxon>
        <taxon>Menispermoideae</taxon>
        <taxon>Cissampelideae</taxon>
        <taxon>Stephania</taxon>
    </lineage>
</organism>
<accession>A0AAP0ERJ5</accession>
<evidence type="ECO:0000313" key="2">
    <source>
        <dbReference type="EMBL" id="KAK9096697.1"/>
    </source>
</evidence>
<protein>
    <submittedName>
        <fullName evidence="2">Uncharacterized protein</fullName>
    </submittedName>
</protein>
<reference evidence="2 3" key="1">
    <citation type="submission" date="2024-01" db="EMBL/GenBank/DDBJ databases">
        <title>Genome assemblies of Stephania.</title>
        <authorList>
            <person name="Yang L."/>
        </authorList>
    </citation>
    <scope>NUCLEOTIDE SEQUENCE [LARGE SCALE GENOMIC DNA]</scope>
    <source>
        <strain evidence="2">QJT</strain>
        <tissue evidence="2">Leaf</tissue>
    </source>
</reference>
<sequence>MLKRHLQEVMNMKATSGLGKYLGIQFNDEQTEKHICNGVVERVNNKVFTRKERFLSPAGKKTIEGRCPSNSKPSYGNISSSKKYHQRINTSNGKVLVG</sequence>
<keyword evidence="3" id="KW-1185">Reference proteome</keyword>
<comment type="caution">
    <text evidence="2">The sequence shown here is derived from an EMBL/GenBank/DDBJ whole genome shotgun (WGS) entry which is preliminary data.</text>
</comment>
<proteinExistence type="predicted"/>
<name>A0AAP0ERJ5_9MAGN</name>
<dbReference type="Proteomes" id="UP001417504">
    <property type="component" value="Unassembled WGS sequence"/>
</dbReference>
<dbReference type="AlphaFoldDB" id="A0AAP0ERJ5"/>